<dbReference type="Proteomes" id="UP000822476">
    <property type="component" value="Unassembled WGS sequence"/>
</dbReference>
<accession>A0A8S9Z1C5</accession>
<evidence type="ECO:0000313" key="2">
    <source>
        <dbReference type="EMBL" id="KAF7257788.1"/>
    </source>
</evidence>
<evidence type="ECO:0000313" key="3">
    <source>
        <dbReference type="Proteomes" id="UP000822476"/>
    </source>
</evidence>
<dbReference type="OrthoDB" id="10375126at2759"/>
<proteinExistence type="predicted"/>
<feature type="region of interest" description="Disordered" evidence="1">
    <location>
        <begin position="1"/>
        <end position="30"/>
    </location>
</feature>
<reference evidence="2" key="1">
    <citation type="submission" date="2019-07" db="EMBL/GenBank/DDBJ databases">
        <title>Annotation for the trematode Paragonimus miyazaki's.</title>
        <authorList>
            <person name="Choi Y.-J."/>
        </authorList>
    </citation>
    <scope>NUCLEOTIDE SEQUENCE</scope>
    <source>
        <strain evidence="2">Japan</strain>
    </source>
</reference>
<name>A0A8S9Z1C5_9TREM</name>
<sequence>MESLSSTEKKFPRFTVTSSRKSVRHSNDPSFNNATNIFQCPLTCNYFGNSTEYLPMKLPEFPPTTVDIWKDIIDITSNTTTDSNTFPEGENVPKSDRQMNNMQELRSIITLCNESGRQIGQPEHELDLPTIRTSRQTDVHSNEIPHDCTKSEGIGQENVCREPPFRRPNTLHLDPLCDRSKPGRSCNTNGISNTASPKISPRTKYIVKNENQDISNNVHEKDDRISRMQTVVEELTRKMCNFCVKNSNIFANLEESMRIVTHLRSIVQIKENCKHDKILQFDSSTWDCTSKSVIQSDSSKQGTFDGLVRRPTQFPQPENGLGYTDFDFGHSDLLKPSDSVQNLALIVGKRSLNGSTAQIVNDGSTESDIKNKIKRKNTLTISSVLFRNSDEDRDCNSRGSLMKNYFRRSSRSRERME</sequence>
<evidence type="ECO:0000256" key="1">
    <source>
        <dbReference type="SAM" id="MobiDB-lite"/>
    </source>
</evidence>
<dbReference type="AlphaFoldDB" id="A0A8S9Z1C5"/>
<gene>
    <name evidence="2" type="ORF">EG68_06807</name>
</gene>
<keyword evidence="3" id="KW-1185">Reference proteome</keyword>
<comment type="caution">
    <text evidence="2">The sequence shown here is derived from an EMBL/GenBank/DDBJ whole genome shotgun (WGS) entry which is preliminary data.</text>
</comment>
<dbReference type="EMBL" id="JTDE01002151">
    <property type="protein sequence ID" value="KAF7257788.1"/>
    <property type="molecule type" value="Genomic_DNA"/>
</dbReference>
<organism evidence="2 3">
    <name type="scientific">Paragonimus skrjabini miyazakii</name>
    <dbReference type="NCBI Taxonomy" id="59628"/>
    <lineage>
        <taxon>Eukaryota</taxon>
        <taxon>Metazoa</taxon>
        <taxon>Spiralia</taxon>
        <taxon>Lophotrochozoa</taxon>
        <taxon>Platyhelminthes</taxon>
        <taxon>Trematoda</taxon>
        <taxon>Digenea</taxon>
        <taxon>Plagiorchiida</taxon>
        <taxon>Troglotremata</taxon>
        <taxon>Troglotrematidae</taxon>
        <taxon>Paragonimus</taxon>
    </lineage>
</organism>
<protein>
    <submittedName>
        <fullName evidence="2">Uncharacterized protein</fullName>
    </submittedName>
</protein>